<evidence type="ECO:0000259" key="6">
    <source>
        <dbReference type="PROSITE" id="PS51044"/>
    </source>
</evidence>
<protein>
    <recommendedName>
        <fullName evidence="6">SP-RING-type domain-containing protein</fullName>
    </recommendedName>
</protein>
<dbReference type="InterPro" id="IPR004181">
    <property type="entry name" value="Znf_MIZ"/>
</dbReference>
<evidence type="ECO:0000256" key="2">
    <source>
        <dbReference type="ARBA" id="ARBA00022771"/>
    </source>
</evidence>
<evidence type="ECO:0000313" key="8">
    <source>
        <dbReference type="Proteomes" id="UP001633002"/>
    </source>
</evidence>
<dbReference type="Pfam" id="PF02891">
    <property type="entry name" value="zf-MIZ"/>
    <property type="match status" value="1"/>
</dbReference>
<dbReference type="Gene3D" id="3.30.40.10">
    <property type="entry name" value="Zinc/RING finger domain, C3HC4 (zinc finger)"/>
    <property type="match status" value="1"/>
</dbReference>
<evidence type="ECO:0000256" key="3">
    <source>
        <dbReference type="ARBA" id="ARBA00022833"/>
    </source>
</evidence>
<dbReference type="InterPro" id="IPR013083">
    <property type="entry name" value="Znf_RING/FYVE/PHD"/>
</dbReference>
<organism evidence="7 8">
    <name type="scientific">Riccia sorocarpa</name>
    <dbReference type="NCBI Taxonomy" id="122646"/>
    <lineage>
        <taxon>Eukaryota</taxon>
        <taxon>Viridiplantae</taxon>
        <taxon>Streptophyta</taxon>
        <taxon>Embryophyta</taxon>
        <taxon>Marchantiophyta</taxon>
        <taxon>Marchantiopsida</taxon>
        <taxon>Marchantiidae</taxon>
        <taxon>Marchantiales</taxon>
        <taxon>Ricciaceae</taxon>
        <taxon>Riccia</taxon>
    </lineage>
</organism>
<dbReference type="PANTHER" id="PTHR10782">
    <property type="entry name" value="ZINC FINGER MIZ DOMAIN-CONTAINING PROTEIN"/>
    <property type="match status" value="1"/>
</dbReference>
<feature type="compositionally biased region" description="Polar residues" evidence="5">
    <location>
        <begin position="505"/>
        <end position="515"/>
    </location>
</feature>
<evidence type="ECO:0000256" key="5">
    <source>
        <dbReference type="SAM" id="MobiDB-lite"/>
    </source>
</evidence>
<keyword evidence="3" id="KW-0862">Zinc</keyword>
<evidence type="ECO:0000313" key="7">
    <source>
        <dbReference type="EMBL" id="KAL3686227.1"/>
    </source>
</evidence>
<evidence type="ECO:0000256" key="1">
    <source>
        <dbReference type="ARBA" id="ARBA00022723"/>
    </source>
</evidence>
<feature type="compositionally biased region" description="Polar residues" evidence="5">
    <location>
        <begin position="749"/>
        <end position="759"/>
    </location>
</feature>
<dbReference type="GO" id="GO:0019789">
    <property type="term" value="F:SUMO transferase activity"/>
    <property type="evidence" value="ECO:0007669"/>
    <property type="project" value="UniProtKB-ARBA"/>
</dbReference>
<accession>A0ABD3H6R7</accession>
<reference evidence="7 8" key="1">
    <citation type="submission" date="2024-09" db="EMBL/GenBank/DDBJ databases">
        <title>Chromosome-scale assembly of Riccia sorocarpa.</title>
        <authorList>
            <person name="Paukszto L."/>
        </authorList>
    </citation>
    <scope>NUCLEOTIDE SEQUENCE [LARGE SCALE GENOMIC DNA]</scope>
    <source>
        <strain evidence="7">LP-2024</strain>
        <tissue evidence="7">Aerial parts of the thallus</tissue>
    </source>
</reference>
<feature type="region of interest" description="Disordered" evidence="5">
    <location>
        <begin position="815"/>
        <end position="837"/>
    </location>
</feature>
<evidence type="ECO:0000256" key="4">
    <source>
        <dbReference type="PROSITE-ProRule" id="PRU00452"/>
    </source>
</evidence>
<dbReference type="GO" id="GO:0008270">
    <property type="term" value="F:zinc ion binding"/>
    <property type="evidence" value="ECO:0007669"/>
    <property type="project" value="UniProtKB-KW"/>
</dbReference>
<dbReference type="GO" id="GO:0016925">
    <property type="term" value="P:protein sumoylation"/>
    <property type="evidence" value="ECO:0007669"/>
    <property type="project" value="UniProtKB-ARBA"/>
</dbReference>
<keyword evidence="2 4" id="KW-0863">Zinc-finger</keyword>
<proteinExistence type="predicted"/>
<dbReference type="PROSITE" id="PS51044">
    <property type="entry name" value="ZF_SP_RING"/>
    <property type="match status" value="1"/>
</dbReference>
<feature type="compositionally biased region" description="Polar residues" evidence="5">
    <location>
        <begin position="767"/>
        <end position="780"/>
    </location>
</feature>
<dbReference type="AlphaFoldDB" id="A0ABD3H6R7"/>
<keyword evidence="1" id="KW-0479">Metal-binding</keyword>
<dbReference type="EMBL" id="JBJQOH010000006">
    <property type="protein sequence ID" value="KAL3686227.1"/>
    <property type="molecule type" value="Genomic_DNA"/>
</dbReference>
<sequence>MCTLLELLNRRLQEGFQGTRPLEKKDLVNHLLQISRAIDHAVASDQRPVNSQRCLEIMKTITRLKDDDFIKPAMVVFLLAVKGTCRAGWFKVQEADELTSLYDQLLLQFQLDGNCSRQLTTAGSTQEENLDTITLIKSVCQRYCPRVKLGSVIMSFTTKKEYETRGCDFIVTQLAPKTKLSLFVIQAENTETSACLVTPNSLSFILNGRGVERRSSLQNSPELGPQMPTDVMQFLRLGNNFIQVVGESPGKYVVAIAATSVTPYSSSTVELAEYVVPSTEGDAIDDEVVEAGSRISLRCPISHKRIVTPVKGVLCKHHQCFDFDSYIEMNELRPVWRCPCCNTCVSCIQIRLDKKMKQILKDVDEKCFEAIINQDGTWIPAHSADEQKDVGTARITSVGSGAEWNQLHGVDVITSESGIIQLSDDDEMEPAVPAEKIKSPKVHPFSTAVPNDSEGLEDRKPNIRAASGGNVFQSAGLVGSSDRDRPNTSAGCSPVEDASIHLGVPNNTSGVTPDSSGGIRYMQTPSSATHLWSGGNVGMHAFPFSTGQQIGNGVSSVDRNVYSSAGVSTSVPGGHPTFVQRSRPHPQSVVAGTSTTGGFVTSTSQLHSGHQLPVLVGSSQVFQHDTQPQQSQDLLQRNLNSFRASVDMSHRRGSRDGVGQGTMMNDQGFTRQGNIQQFASATANLTEQSAQTYSQLGQLSMSRQDWQTQRVAQLHQAALNNANPRVGGGRSPTVSVGPSAMAPPAGVQQGPSSRSNSRVVNAGDANRMSNPPALTSNNTIGPAASQALNWRPTGRMRGSVSGGYQVVNRTGVSSVSLQPGPVNRARPSAAPNTTTSMPVLNSVNLVPLSTNTSPTPDTNTPDALLSSGETLQDVIWLPTLGADQVDDGGTQVVDSWFSETPLANSSGGL</sequence>
<dbReference type="Proteomes" id="UP001633002">
    <property type="component" value="Unassembled WGS sequence"/>
</dbReference>
<feature type="region of interest" description="Disordered" evidence="5">
    <location>
        <begin position="497"/>
        <end position="516"/>
    </location>
</feature>
<gene>
    <name evidence="7" type="ORF">R1sor_004249</name>
</gene>
<feature type="domain" description="SP-RING-type" evidence="6">
    <location>
        <begin position="284"/>
        <end position="365"/>
    </location>
</feature>
<feature type="region of interest" description="Disordered" evidence="5">
    <location>
        <begin position="462"/>
        <end position="492"/>
    </location>
</feature>
<dbReference type="PANTHER" id="PTHR10782:SF4">
    <property type="entry name" value="TONALLI, ISOFORM E"/>
    <property type="match status" value="1"/>
</dbReference>
<dbReference type="CDD" id="cd16650">
    <property type="entry name" value="SP-RING_PIAS-like"/>
    <property type="match status" value="1"/>
</dbReference>
<name>A0ABD3H6R7_9MARC</name>
<keyword evidence="8" id="KW-1185">Reference proteome</keyword>
<feature type="region of interest" description="Disordered" evidence="5">
    <location>
        <begin position="720"/>
        <end position="786"/>
    </location>
</feature>
<comment type="caution">
    <text evidence="7">The sequence shown here is derived from an EMBL/GenBank/DDBJ whole genome shotgun (WGS) entry which is preliminary data.</text>
</comment>